<protein>
    <recommendedName>
        <fullName evidence="8">Protein kinase domain-containing protein</fullName>
    </recommendedName>
</protein>
<evidence type="ECO:0000256" key="7">
    <source>
        <dbReference type="SAM" id="MobiDB-lite"/>
    </source>
</evidence>
<dbReference type="Pfam" id="PF07714">
    <property type="entry name" value="PK_Tyr_Ser-Thr"/>
    <property type="match status" value="1"/>
</dbReference>
<dbReference type="SUPFAM" id="SSF56112">
    <property type="entry name" value="Protein kinase-like (PK-like)"/>
    <property type="match status" value="1"/>
</dbReference>
<dbReference type="GO" id="GO:0005737">
    <property type="term" value="C:cytoplasm"/>
    <property type="evidence" value="ECO:0000318"/>
    <property type="project" value="GO_Central"/>
</dbReference>
<feature type="region of interest" description="Disordered" evidence="7">
    <location>
        <begin position="275"/>
        <end position="309"/>
    </location>
</feature>
<dbReference type="STRING" id="29655.A0A0K9NYB8"/>
<evidence type="ECO:0000256" key="1">
    <source>
        <dbReference type="ARBA" id="ARBA00022527"/>
    </source>
</evidence>
<dbReference type="Gene3D" id="3.10.20.90">
    <property type="entry name" value="Phosphatidylinositol 3-kinase Catalytic Subunit, Chain A, domain 1"/>
    <property type="match status" value="1"/>
</dbReference>
<dbReference type="OMA" id="ERIFYSE"/>
<dbReference type="AlphaFoldDB" id="A0A0K9NYB8"/>
<dbReference type="PROSITE" id="PS50011">
    <property type="entry name" value="PROTEIN_KINASE_DOM"/>
    <property type="match status" value="1"/>
</dbReference>
<comment type="caution">
    <text evidence="9">The sequence shown here is derived from an EMBL/GenBank/DDBJ whole genome shotgun (WGS) entry which is preliminary data.</text>
</comment>
<gene>
    <name evidence="9" type="ORF">ZOSMA_50G00950</name>
</gene>
<keyword evidence="10" id="KW-1185">Reference proteome</keyword>
<dbReference type="GO" id="GO:0004672">
    <property type="term" value="F:protein kinase activity"/>
    <property type="evidence" value="ECO:0000318"/>
    <property type="project" value="GO_Central"/>
</dbReference>
<dbReference type="InterPro" id="IPR001245">
    <property type="entry name" value="Ser-Thr/Tyr_kinase_cat_dom"/>
</dbReference>
<dbReference type="InterPro" id="IPR017441">
    <property type="entry name" value="Protein_kinase_ATP_BS"/>
</dbReference>
<dbReference type="FunFam" id="3.30.200.20:FF:000081">
    <property type="entry name" value="Octicosapeptide/phox/Bem1p domain kinase superfamily protein"/>
    <property type="match status" value="1"/>
</dbReference>
<sequence>MDDLPKKYGDNIISGNVERSFNNISFQTGEEFSEMFVQDRSGFRLTRMESDKKRAGNHRYPNVNERLKTKPLVEFESDNRTVVVDDVFQFPKANVVENEKRISNVRTSSDTTVASSLTSSVSPLKGCSPYRHQRSETLDSTQFGKMKFLGSFGGKILPRPSDGRLRYVGGETRIISIRKNISWHGLVQKTHDIWNHPHTIRYQLPGEDLDALISVSSDEDLQNMIEEYHALEKLDGSPRLRIFLVSFNDLEESTTSTYDARSLMTTNSDYNYVVAVNGASDPSPRKSSSTGNNSPLNSDGSPILHHDSPNSDGSCSRFFVQRGCSSSQFTAATSQINELTLPSSSHSPTFSPNNSHYQLEDDNLRHQRLRGGDDHFDNYLGRDSKQCQYQMSPQAHGLYNFHHQQAIERLKNPSSLLLSNATDFSAYSFHENQTPDKPIPSENLKHKETSESKNMVADSHHGIPHALSDSMLQGQVEEKGKSVCSQHGQAGLSESVLFRQKSCECKIQVVAAATGTTDPEQHSRYNKQQLNISLGRLGFGKTNDEFFTPSQNTDANYQYEYNNPGITVSITDNIQSISLKNGAEKEAFNTPREHEQVHTVECNSFINHPFKENYEIETSAAALPTISFFKTSPETSVLNQQQIDGKQHEAKNGKPIFPFSDINLGFTSANFKQDDLSDWSLFPNQPKNKNLLEVISLIDQDPIIHHDLTNKKMDGEGDLYQLPKLDDKVSVNATIPDPMMNDLVNIEDIVTDDAPSKIPDFPAIVADILHKASHECQNGNTSLSKITETESNVEDSECEETQDDGVNQSISAAAIAEMEAGIYGLQIIKNADLEELRELGSGTFGTVYHGKWRGTDVAIKRLKNICFAGRSSEQERLTKDFWREAQILSNLHHPNVVAFYGVVTDGSEGRLATVTEFMVNGSLRHVLLKKDRILDRRKRLTIAMDAAFGMEYLHSKNIVHFDLKCDNLLVNLRDAHRPICKVGDFGLSRIKHNTLVSGGVRGTLPWMAPELLNGSSNRVCEKVKLSIQKHAMQLMLMFSHLE</sequence>
<dbReference type="InterPro" id="IPR000270">
    <property type="entry name" value="PB1_dom"/>
</dbReference>
<reference evidence="10" key="1">
    <citation type="journal article" date="2016" name="Nature">
        <title>The genome of the seagrass Zostera marina reveals angiosperm adaptation to the sea.</title>
        <authorList>
            <person name="Olsen J.L."/>
            <person name="Rouze P."/>
            <person name="Verhelst B."/>
            <person name="Lin Y.-C."/>
            <person name="Bayer T."/>
            <person name="Collen J."/>
            <person name="Dattolo E."/>
            <person name="De Paoli E."/>
            <person name="Dittami S."/>
            <person name="Maumus F."/>
            <person name="Michel G."/>
            <person name="Kersting A."/>
            <person name="Lauritano C."/>
            <person name="Lohaus R."/>
            <person name="Toepel M."/>
            <person name="Tonon T."/>
            <person name="Vanneste K."/>
            <person name="Amirebrahimi M."/>
            <person name="Brakel J."/>
            <person name="Bostroem C."/>
            <person name="Chovatia M."/>
            <person name="Grimwood J."/>
            <person name="Jenkins J.W."/>
            <person name="Jueterbock A."/>
            <person name="Mraz A."/>
            <person name="Stam W.T."/>
            <person name="Tice H."/>
            <person name="Bornberg-Bauer E."/>
            <person name="Green P.J."/>
            <person name="Pearson G.A."/>
            <person name="Procaccini G."/>
            <person name="Duarte C.M."/>
            <person name="Schmutz J."/>
            <person name="Reusch T.B.H."/>
            <person name="Van de Peer Y."/>
        </authorList>
    </citation>
    <scope>NUCLEOTIDE SEQUENCE [LARGE SCALE GENOMIC DNA]</scope>
    <source>
        <strain evidence="10">cv. Finnish</strain>
    </source>
</reference>
<dbReference type="InterPro" id="IPR011009">
    <property type="entry name" value="Kinase-like_dom_sf"/>
</dbReference>
<keyword evidence="5 6" id="KW-0067">ATP-binding</keyword>
<feature type="binding site" evidence="6">
    <location>
        <position position="860"/>
    </location>
    <ligand>
        <name>ATP</name>
        <dbReference type="ChEBI" id="CHEBI:30616"/>
    </ligand>
</feature>
<feature type="domain" description="Protein kinase" evidence="8">
    <location>
        <begin position="833"/>
        <end position="1042"/>
    </location>
</feature>
<dbReference type="GO" id="GO:0004674">
    <property type="term" value="F:protein serine/threonine kinase activity"/>
    <property type="evidence" value="ECO:0007669"/>
    <property type="project" value="UniProtKB-KW"/>
</dbReference>
<evidence type="ECO:0000256" key="4">
    <source>
        <dbReference type="ARBA" id="ARBA00022777"/>
    </source>
</evidence>
<dbReference type="PROSITE" id="PS00107">
    <property type="entry name" value="PROTEIN_KINASE_ATP"/>
    <property type="match status" value="1"/>
</dbReference>
<dbReference type="PROSITE" id="PS00108">
    <property type="entry name" value="PROTEIN_KINASE_ST"/>
    <property type="match status" value="1"/>
</dbReference>
<dbReference type="PANTHER" id="PTHR23257">
    <property type="entry name" value="SERINE-THREONINE PROTEIN KINASE"/>
    <property type="match status" value="1"/>
</dbReference>
<keyword evidence="2" id="KW-0808">Transferase</keyword>
<evidence type="ECO:0000256" key="5">
    <source>
        <dbReference type="ARBA" id="ARBA00022840"/>
    </source>
</evidence>
<dbReference type="SMART" id="SM00666">
    <property type="entry name" value="PB1"/>
    <property type="match status" value="1"/>
</dbReference>
<dbReference type="GO" id="GO:0007165">
    <property type="term" value="P:signal transduction"/>
    <property type="evidence" value="ECO:0000318"/>
    <property type="project" value="GO_Central"/>
</dbReference>
<evidence type="ECO:0000256" key="3">
    <source>
        <dbReference type="ARBA" id="ARBA00022741"/>
    </source>
</evidence>
<keyword evidence="1" id="KW-0723">Serine/threonine-protein kinase</keyword>
<dbReference type="Gene3D" id="1.10.510.10">
    <property type="entry name" value="Transferase(Phosphotransferase) domain 1"/>
    <property type="match status" value="1"/>
</dbReference>
<dbReference type="EMBL" id="LFYR01001452">
    <property type="protein sequence ID" value="KMZ61678.1"/>
    <property type="molecule type" value="Genomic_DNA"/>
</dbReference>
<keyword evidence="3 6" id="KW-0547">Nucleotide-binding</keyword>
<evidence type="ECO:0000313" key="10">
    <source>
        <dbReference type="Proteomes" id="UP000036987"/>
    </source>
</evidence>
<dbReference type="Proteomes" id="UP000036987">
    <property type="component" value="Unassembled WGS sequence"/>
</dbReference>
<evidence type="ECO:0000313" key="9">
    <source>
        <dbReference type="EMBL" id="KMZ61678.1"/>
    </source>
</evidence>
<name>A0A0K9NYB8_ZOSMR</name>
<dbReference type="PANTHER" id="PTHR23257:SF963">
    <property type="entry name" value="AT08303P"/>
    <property type="match status" value="1"/>
</dbReference>
<evidence type="ECO:0000259" key="8">
    <source>
        <dbReference type="PROSITE" id="PS50011"/>
    </source>
</evidence>
<dbReference type="InterPro" id="IPR050167">
    <property type="entry name" value="Ser_Thr_protein_kinase"/>
</dbReference>
<keyword evidence="4" id="KW-0418">Kinase</keyword>
<proteinExistence type="predicted"/>
<dbReference type="Gene3D" id="3.30.200.20">
    <property type="entry name" value="Phosphorylase Kinase, domain 1"/>
    <property type="match status" value="1"/>
</dbReference>
<feature type="compositionally biased region" description="Polar residues" evidence="7">
    <location>
        <begin position="285"/>
        <end position="300"/>
    </location>
</feature>
<organism evidence="9 10">
    <name type="scientific">Zostera marina</name>
    <name type="common">Eelgrass</name>
    <dbReference type="NCBI Taxonomy" id="29655"/>
    <lineage>
        <taxon>Eukaryota</taxon>
        <taxon>Viridiplantae</taxon>
        <taxon>Streptophyta</taxon>
        <taxon>Embryophyta</taxon>
        <taxon>Tracheophyta</taxon>
        <taxon>Spermatophyta</taxon>
        <taxon>Magnoliopsida</taxon>
        <taxon>Liliopsida</taxon>
        <taxon>Zosteraceae</taxon>
        <taxon>Zostera</taxon>
    </lineage>
</organism>
<dbReference type="InterPro" id="IPR000719">
    <property type="entry name" value="Prot_kinase_dom"/>
</dbReference>
<dbReference type="SMART" id="SM00220">
    <property type="entry name" value="S_TKc"/>
    <property type="match status" value="1"/>
</dbReference>
<dbReference type="OrthoDB" id="4062651at2759"/>
<dbReference type="CDD" id="cd06410">
    <property type="entry name" value="PB1_UP2"/>
    <property type="match status" value="1"/>
</dbReference>
<evidence type="ECO:0000256" key="2">
    <source>
        <dbReference type="ARBA" id="ARBA00022679"/>
    </source>
</evidence>
<dbReference type="SUPFAM" id="SSF54277">
    <property type="entry name" value="CAD &amp; PB1 domains"/>
    <property type="match status" value="1"/>
</dbReference>
<dbReference type="Pfam" id="PF00564">
    <property type="entry name" value="PB1"/>
    <property type="match status" value="1"/>
</dbReference>
<accession>A0A0K9NYB8</accession>
<dbReference type="InterPro" id="IPR008271">
    <property type="entry name" value="Ser/Thr_kinase_AS"/>
</dbReference>
<evidence type="ECO:0000256" key="6">
    <source>
        <dbReference type="PROSITE-ProRule" id="PRU10141"/>
    </source>
</evidence>
<dbReference type="FunFam" id="3.10.20.90:FF:000058">
    <property type="entry name" value="Octicosapeptide/phox/Bem1p domain kinase superfamily protein"/>
    <property type="match status" value="1"/>
</dbReference>
<dbReference type="GO" id="GO:0005524">
    <property type="term" value="F:ATP binding"/>
    <property type="evidence" value="ECO:0007669"/>
    <property type="project" value="UniProtKB-UniRule"/>
</dbReference>